<dbReference type="EMBL" id="JAPMOU010000048">
    <property type="protein sequence ID" value="MDE1464986.1"/>
    <property type="molecule type" value="Genomic_DNA"/>
</dbReference>
<proteinExistence type="predicted"/>
<dbReference type="Proteomes" id="UP001528823">
    <property type="component" value="Unassembled WGS sequence"/>
</dbReference>
<dbReference type="SUPFAM" id="SSF53474">
    <property type="entry name" value="alpha/beta-Hydrolases"/>
    <property type="match status" value="1"/>
</dbReference>
<evidence type="ECO:0000259" key="1">
    <source>
        <dbReference type="Pfam" id="PF12146"/>
    </source>
</evidence>
<dbReference type="NCBIfam" id="TIGR03100">
    <property type="entry name" value="hydr1_PEP"/>
    <property type="match status" value="1"/>
</dbReference>
<sequence>MNEQPVIFPCLNERLIGVIHHPTEPIDTGVLIIVGGPQMKSGSHRQFVLLARALARQNIAVMRFDYRGMGDSTGELQGFETINDDINAAIDEFFNQQPHLQQVVLWGLCDAASAALFYSWRDPRVKGLVLANPWVRSEAGLAQVYVKNYYWSRLFDKNFWRKAFRGQLKIKQVTSDFYQNVTKLLTTRKEAVKENALGVVADKPVEPSHFIDRMRYGWDKFSGKTLLLLSGNDLTAAEFIQLTQSNPHWRQLLNKSTVTQWHCAEANHTFSTAKWRKQVEDQTAEWIINHIVGSQV</sequence>
<comment type="caution">
    <text evidence="2">The sequence shown here is derived from an EMBL/GenBank/DDBJ whole genome shotgun (WGS) entry which is preliminary data.</text>
</comment>
<dbReference type="RefSeq" id="WP_274691296.1">
    <property type="nucleotide sequence ID" value="NZ_JAPMOU010000048.1"/>
</dbReference>
<protein>
    <submittedName>
        <fullName evidence="2">Hydrolase 1, exosortase A system-associated</fullName>
    </submittedName>
</protein>
<dbReference type="Pfam" id="PF12146">
    <property type="entry name" value="Hydrolase_4"/>
    <property type="match status" value="1"/>
</dbReference>
<name>A0ABT5UG57_9GAMM</name>
<reference evidence="2 3" key="1">
    <citation type="submission" date="2022-11" db="EMBL/GenBank/DDBJ databases">
        <title>Spartinivicinus poritis sp. nov., isolated from scleractinian coral Porites lutea.</title>
        <authorList>
            <person name="Zhang G."/>
            <person name="Cai L."/>
            <person name="Wei Q."/>
        </authorList>
    </citation>
    <scope>NUCLEOTIDE SEQUENCE [LARGE SCALE GENOMIC DNA]</scope>
    <source>
        <strain evidence="2 3">A2-2</strain>
    </source>
</reference>
<organism evidence="2 3">
    <name type="scientific">Spartinivicinus poritis</name>
    <dbReference type="NCBI Taxonomy" id="2994640"/>
    <lineage>
        <taxon>Bacteria</taxon>
        <taxon>Pseudomonadati</taxon>
        <taxon>Pseudomonadota</taxon>
        <taxon>Gammaproteobacteria</taxon>
        <taxon>Oceanospirillales</taxon>
        <taxon>Zooshikellaceae</taxon>
        <taxon>Spartinivicinus</taxon>
    </lineage>
</organism>
<gene>
    <name evidence="2" type="ORF">ORQ98_23765</name>
</gene>
<feature type="domain" description="Serine aminopeptidase S33" evidence="1">
    <location>
        <begin position="31"/>
        <end position="176"/>
    </location>
</feature>
<evidence type="ECO:0000313" key="3">
    <source>
        <dbReference type="Proteomes" id="UP001528823"/>
    </source>
</evidence>
<dbReference type="InterPro" id="IPR029058">
    <property type="entry name" value="AB_hydrolase_fold"/>
</dbReference>
<dbReference type="InterPro" id="IPR017531">
    <property type="entry name" value="Hydrolase-1_PEP"/>
</dbReference>
<keyword evidence="3" id="KW-1185">Reference proteome</keyword>
<dbReference type="InterPro" id="IPR022742">
    <property type="entry name" value="Hydrolase_4"/>
</dbReference>
<accession>A0ABT5UG57</accession>
<dbReference type="Gene3D" id="3.40.50.1820">
    <property type="entry name" value="alpha/beta hydrolase"/>
    <property type="match status" value="1"/>
</dbReference>
<dbReference type="GO" id="GO:0016787">
    <property type="term" value="F:hydrolase activity"/>
    <property type="evidence" value="ECO:0007669"/>
    <property type="project" value="UniProtKB-KW"/>
</dbReference>
<evidence type="ECO:0000313" key="2">
    <source>
        <dbReference type="EMBL" id="MDE1464986.1"/>
    </source>
</evidence>
<keyword evidence="2" id="KW-0378">Hydrolase</keyword>